<dbReference type="EMBL" id="SNWQ01000030">
    <property type="protein sequence ID" value="TDO33853.1"/>
    <property type="molecule type" value="Genomic_DNA"/>
</dbReference>
<dbReference type="PROSITE" id="PS51704">
    <property type="entry name" value="GP_PDE"/>
    <property type="match status" value="1"/>
</dbReference>
<evidence type="ECO:0000259" key="2">
    <source>
        <dbReference type="PROSITE" id="PS51704"/>
    </source>
</evidence>
<name>A0A4R6JDB6_9ACTN</name>
<keyword evidence="4" id="KW-1185">Reference proteome</keyword>
<dbReference type="PANTHER" id="PTHR46211:SF13">
    <property type="entry name" value="GLYCEROPHOSPHODIESTER PHOSPHODIESTERASE 1-RELATED"/>
    <property type="match status" value="1"/>
</dbReference>
<dbReference type="InterPro" id="IPR017946">
    <property type="entry name" value="PLC-like_Pdiesterase_TIM-brl"/>
</dbReference>
<dbReference type="AlphaFoldDB" id="A0A4R6JDB6"/>
<feature type="region of interest" description="Disordered" evidence="1">
    <location>
        <begin position="265"/>
        <end position="297"/>
    </location>
</feature>
<evidence type="ECO:0000313" key="4">
    <source>
        <dbReference type="Proteomes" id="UP000295388"/>
    </source>
</evidence>
<sequence length="297" mass="33253">MAKRPSVLAHRGASEISPEHTLAAYRRALELGVDGFECDVRLTSDGHLVCVHDRRIERTSTGRGVLSTMRLEELENFDWGSWKNPWSDLDEDAELPNPDLTKVLTLENLLATVRDAGRPLEIAIETKHPTRYAGLVERRLIETLDRFGWAHPKIGTESPARVMSFSWLSLRRLRTMAPGLRTVLLMDRVPLRFRDGSLPTGVSHAGPSLEIVTAHPEYVDRAHKHGHQVHVWTVNTPDAVRHCRDIGIDAIISDRPDLALTTLAEPSPAAASSGRLPQPLRRPNPLLPRLRRNPRSA</sequence>
<dbReference type="PANTHER" id="PTHR46211">
    <property type="entry name" value="GLYCEROPHOSPHORYL DIESTER PHOSPHODIESTERASE"/>
    <property type="match status" value="1"/>
</dbReference>
<dbReference type="OrthoDB" id="9758957at2"/>
<dbReference type="GO" id="GO:0008081">
    <property type="term" value="F:phosphoric diester hydrolase activity"/>
    <property type="evidence" value="ECO:0007669"/>
    <property type="project" value="InterPro"/>
</dbReference>
<dbReference type="InterPro" id="IPR030395">
    <property type="entry name" value="GP_PDE_dom"/>
</dbReference>
<feature type="domain" description="GP-PDE" evidence="2">
    <location>
        <begin position="5"/>
        <end position="263"/>
    </location>
</feature>
<organism evidence="3 4">
    <name type="scientific">Kribbella caucasensis</name>
    <dbReference type="NCBI Taxonomy" id="2512215"/>
    <lineage>
        <taxon>Bacteria</taxon>
        <taxon>Bacillati</taxon>
        <taxon>Actinomycetota</taxon>
        <taxon>Actinomycetes</taxon>
        <taxon>Propionibacteriales</taxon>
        <taxon>Kribbellaceae</taxon>
        <taxon>Kribbella</taxon>
    </lineage>
</organism>
<dbReference type="SUPFAM" id="SSF51695">
    <property type="entry name" value="PLC-like phosphodiesterases"/>
    <property type="match status" value="1"/>
</dbReference>
<evidence type="ECO:0000313" key="3">
    <source>
        <dbReference type="EMBL" id="TDO33853.1"/>
    </source>
</evidence>
<dbReference type="Pfam" id="PF03009">
    <property type="entry name" value="GDPD"/>
    <property type="match status" value="1"/>
</dbReference>
<evidence type="ECO:0000256" key="1">
    <source>
        <dbReference type="SAM" id="MobiDB-lite"/>
    </source>
</evidence>
<reference evidence="3 4" key="1">
    <citation type="submission" date="2019-03" db="EMBL/GenBank/DDBJ databases">
        <title>Genomic Encyclopedia of Type Strains, Phase III (KMG-III): the genomes of soil and plant-associated and newly described type strains.</title>
        <authorList>
            <person name="Whitman W."/>
        </authorList>
    </citation>
    <scope>NUCLEOTIDE SEQUENCE [LARGE SCALE GENOMIC DNA]</scope>
    <source>
        <strain evidence="3 4">VKM Ac-2527</strain>
    </source>
</reference>
<dbReference type="Proteomes" id="UP000295388">
    <property type="component" value="Unassembled WGS sequence"/>
</dbReference>
<gene>
    <name evidence="3" type="ORF">EV643_13036</name>
</gene>
<accession>A0A4R6JDB6</accession>
<proteinExistence type="predicted"/>
<comment type="caution">
    <text evidence="3">The sequence shown here is derived from an EMBL/GenBank/DDBJ whole genome shotgun (WGS) entry which is preliminary data.</text>
</comment>
<protein>
    <submittedName>
        <fullName evidence="3">Glycerophosphoryl diester phosphodiesterase</fullName>
    </submittedName>
</protein>
<dbReference type="Gene3D" id="3.20.20.190">
    <property type="entry name" value="Phosphatidylinositol (PI) phosphodiesterase"/>
    <property type="match status" value="1"/>
</dbReference>
<dbReference type="RefSeq" id="WP_133805130.1">
    <property type="nucleotide sequence ID" value="NZ_SNWQ01000030.1"/>
</dbReference>
<dbReference type="GO" id="GO:0006629">
    <property type="term" value="P:lipid metabolic process"/>
    <property type="evidence" value="ECO:0007669"/>
    <property type="project" value="InterPro"/>
</dbReference>